<dbReference type="InterPro" id="IPR011701">
    <property type="entry name" value="MFS"/>
</dbReference>
<keyword evidence="4 5" id="KW-0472">Membrane</keyword>
<accession>A0A7K3VZC5</accession>
<dbReference type="SUPFAM" id="SSF103473">
    <property type="entry name" value="MFS general substrate transporter"/>
    <property type="match status" value="1"/>
</dbReference>
<protein>
    <submittedName>
        <fullName evidence="8">MFS transporter</fullName>
    </submittedName>
</protein>
<name>A0A7K3VZC5_9ACTN</name>
<evidence type="ECO:0000256" key="4">
    <source>
        <dbReference type="ARBA" id="ARBA00023136"/>
    </source>
</evidence>
<dbReference type="Proteomes" id="UP000470246">
    <property type="component" value="Unassembled WGS sequence"/>
</dbReference>
<evidence type="ECO:0000313" key="9">
    <source>
        <dbReference type="Proteomes" id="UP000470246"/>
    </source>
</evidence>
<dbReference type="InterPro" id="IPR036259">
    <property type="entry name" value="MFS_trans_sf"/>
</dbReference>
<dbReference type="AlphaFoldDB" id="A0A7K3VZC5"/>
<keyword evidence="9" id="KW-1185">Reference proteome</keyword>
<feature type="transmembrane region" description="Helical" evidence="5">
    <location>
        <begin position="194"/>
        <end position="220"/>
    </location>
</feature>
<dbReference type="InterPro" id="IPR052714">
    <property type="entry name" value="MFS_Exporter"/>
</dbReference>
<evidence type="ECO:0000256" key="6">
    <source>
        <dbReference type="SAM" id="SignalP"/>
    </source>
</evidence>
<feature type="transmembrane region" description="Helical" evidence="5">
    <location>
        <begin position="325"/>
        <end position="348"/>
    </location>
</feature>
<sequence>MQALVAVSLAGFTSFCLTLSALPSWAAAGGATPAAAGLVIAVLLGCTVLTQAVVPVLVARLGPPRLFALGLVALGLPALGYLVSDALWWLMAVSALRGAGFAVVTVVGATVTAGIAPPGRHGEAVGIYSLSSSLPNLLAVPAGVALTLAGHFEWVAVLAAAPVLAVPLVRALGRGHPAPGRSSAPAPGAPRRALLAAAGPAVVLLVAALACSGLVTFLPIGRPDGVLATVSLLFFGGTAALTRWRAGALADRTGSRLLLPAALCLCAAGLVLVAGGLAAGRGPGRDAVVLLGATVFGVGWGAVQNLTLVAAFGRVGPDRAATASAVWNAAFDTGLAVGALVVGAVAGTALGLPWTYVLCALLVAGSLPLAVATAPGRRPPRPR</sequence>
<keyword evidence="6" id="KW-0732">Signal</keyword>
<reference evidence="8 9" key="1">
    <citation type="submission" date="2020-02" db="EMBL/GenBank/DDBJ databases">
        <title>Geodermatophilus sabuli CPCC 205279 I12A-02694.</title>
        <authorList>
            <person name="Jiang Z."/>
        </authorList>
    </citation>
    <scope>NUCLEOTIDE SEQUENCE [LARGE SCALE GENOMIC DNA]</scope>
    <source>
        <strain evidence="8 9">I12A-02694</strain>
    </source>
</reference>
<feature type="transmembrane region" description="Helical" evidence="5">
    <location>
        <begin position="89"/>
        <end position="115"/>
    </location>
</feature>
<feature type="transmembrane region" description="Helical" evidence="5">
    <location>
        <begin position="36"/>
        <end position="59"/>
    </location>
</feature>
<feature type="signal peptide" evidence="6">
    <location>
        <begin position="1"/>
        <end position="26"/>
    </location>
</feature>
<evidence type="ECO:0000256" key="3">
    <source>
        <dbReference type="ARBA" id="ARBA00022989"/>
    </source>
</evidence>
<feature type="transmembrane region" description="Helical" evidence="5">
    <location>
        <begin position="154"/>
        <end position="173"/>
    </location>
</feature>
<feature type="transmembrane region" description="Helical" evidence="5">
    <location>
        <begin position="290"/>
        <end position="313"/>
    </location>
</feature>
<feature type="chain" id="PRO_5029740622" evidence="6">
    <location>
        <begin position="27"/>
        <end position="383"/>
    </location>
</feature>
<dbReference type="Pfam" id="PF07690">
    <property type="entry name" value="MFS_1"/>
    <property type="match status" value="1"/>
</dbReference>
<evidence type="ECO:0000256" key="5">
    <source>
        <dbReference type="SAM" id="Phobius"/>
    </source>
</evidence>
<dbReference type="Gene3D" id="1.20.1250.20">
    <property type="entry name" value="MFS general substrate transporter like domains"/>
    <property type="match status" value="1"/>
</dbReference>
<dbReference type="PANTHER" id="PTHR23531:SF1">
    <property type="entry name" value="QUINOLENE RESISTANCE PROTEIN NORA"/>
    <property type="match status" value="1"/>
</dbReference>
<dbReference type="PANTHER" id="PTHR23531">
    <property type="entry name" value="QUINOLENE RESISTANCE PROTEIN NORA"/>
    <property type="match status" value="1"/>
</dbReference>
<feature type="transmembrane region" description="Helical" evidence="5">
    <location>
        <begin position="257"/>
        <end position="278"/>
    </location>
</feature>
<organism evidence="8 9">
    <name type="scientific">Geodermatophilus sabuli</name>
    <dbReference type="NCBI Taxonomy" id="1564158"/>
    <lineage>
        <taxon>Bacteria</taxon>
        <taxon>Bacillati</taxon>
        <taxon>Actinomycetota</taxon>
        <taxon>Actinomycetes</taxon>
        <taxon>Geodermatophilales</taxon>
        <taxon>Geodermatophilaceae</taxon>
        <taxon>Geodermatophilus</taxon>
    </lineage>
</organism>
<gene>
    <name evidence="8" type="ORF">GCU56_03760</name>
</gene>
<evidence type="ECO:0000313" key="8">
    <source>
        <dbReference type="EMBL" id="NEK56987.1"/>
    </source>
</evidence>
<dbReference type="InterPro" id="IPR020846">
    <property type="entry name" value="MFS_dom"/>
</dbReference>
<feature type="transmembrane region" description="Helical" evidence="5">
    <location>
        <begin position="226"/>
        <end position="245"/>
    </location>
</feature>
<dbReference type="GO" id="GO:0022857">
    <property type="term" value="F:transmembrane transporter activity"/>
    <property type="evidence" value="ECO:0007669"/>
    <property type="project" value="InterPro"/>
</dbReference>
<feature type="transmembrane region" description="Helical" evidence="5">
    <location>
        <begin position="66"/>
        <end position="83"/>
    </location>
</feature>
<comment type="subcellular location">
    <subcellularLocation>
        <location evidence="1">Cell membrane</location>
        <topology evidence="1">Multi-pass membrane protein</topology>
    </subcellularLocation>
</comment>
<feature type="domain" description="Major facilitator superfamily (MFS) profile" evidence="7">
    <location>
        <begin position="1"/>
        <end position="378"/>
    </location>
</feature>
<proteinExistence type="predicted"/>
<keyword evidence="3 5" id="KW-1133">Transmembrane helix</keyword>
<evidence type="ECO:0000259" key="7">
    <source>
        <dbReference type="PROSITE" id="PS50850"/>
    </source>
</evidence>
<comment type="caution">
    <text evidence="8">The sequence shown here is derived from an EMBL/GenBank/DDBJ whole genome shotgun (WGS) entry which is preliminary data.</text>
</comment>
<dbReference type="GO" id="GO:0005886">
    <property type="term" value="C:plasma membrane"/>
    <property type="evidence" value="ECO:0007669"/>
    <property type="project" value="UniProtKB-SubCell"/>
</dbReference>
<keyword evidence="2 5" id="KW-0812">Transmembrane</keyword>
<evidence type="ECO:0000256" key="1">
    <source>
        <dbReference type="ARBA" id="ARBA00004651"/>
    </source>
</evidence>
<feature type="transmembrane region" description="Helical" evidence="5">
    <location>
        <begin position="354"/>
        <end position="374"/>
    </location>
</feature>
<dbReference type="PROSITE" id="PS50850">
    <property type="entry name" value="MFS"/>
    <property type="match status" value="1"/>
</dbReference>
<evidence type="ECO:0000256" key="2">
    <source>
        <dbReference type="ARBA" id="ARBA00022692"/>
    </source>
</evidence>
<dbReference type="EMBL" id="JAAGWF010000005">
    <property type="protein sequence ID" value="NEK56987.1"/>
    <property type="molecule type" value="Genomic_DNA"/>
</dbReference>
<feature type="transmembrane region" description="Helical" evidence="5">
    <location>
        <begin position="127"/>
        <end position="148"/>
    </location>
</feature>